<keyword evidence="3" id="KW-1185">Reference proteome</keyword>
<dbReference type="PANTHER" id="PTHR37512:SF1">
    <property type="entry name" value="NADR_TTD14 AAA DOMAIN-CONTAINING PROTEIN"/>
    <property type="match status" value="1"/>
</dbReference>
<evidence type="ECO:0000313" key="2">
    <source>
        <dbReference type="EMBL" id="MVT42465.1"/>
    </source>
</evidence>
<dbReference type="InterPro" id="IPR052735">
    <property type="entry name" value="NAD_biosynth-regulator"/>
</dbReference>
<dbReference type="OrthoDB" id="9151999at2"/>
<reference evidence="2 3" key="1">
    <citation type="submission" date="2019-12" db="EMBL/GenBank/DDBJ databases">
        <title>The draft genomic sequence of strain Chitinophaga oryziterrae JCM 16595.</title>
        <authorList>
            <person name="Zhang X."/>
        </authorList>
    </citation>
    <scope>NUCLEOTIDE SEQUENCE [LARGE SCALE GENOMIC DNA]</scope>
    <source>
        <strain evidence="2 3">JCM 16595</strain>
    </source>
</reference>
<gene>
    <name evidence="2" type="ORF">GO495_17865</name>
</gene>
<dbReference type="Pfam" id="PF13521">
    <property type="entry name" value="AAA_28"/>
    <property type="match status" value="1"/>
</dbReference>
<evidence type="ECO:0000259" key="1">
    <source>
        <dbReference type="Pfam" id="PF13521"/>
    </source>
</evidence>
<dbReference type="InterPro" id="IPR038727">
    <property type="entry name" value="NadR/Ttd14_AAA_dom"/>
</dbReference>
<sequence length="174" mass="20186">MKKVVVIGPESTGKSTLSEQLAAYYNTIWVPEYARQYIEELGRPYEQHDLLQIAEGQLDLEDERAALADKLLICDTDLHVIKVWSEHKYNGCDPLIQAYVASRKYDLYLLTYIDIPWQEDPQREYPDPKMREYFYNVYKTIVADSGVPWVEIRGSSEDRQQAAIHAIDGLLKEV</sequence>
<protein>
    <submittedName>
        <fullName evidence="2">AAA family ATPase</fullName>
    </submittedName>
</protein>
<organism evidence="2 3">
    <name type="scientific">Chitinophaga oryziterrae</name>
    <dbReference type="NCBI Taxonomy" id="1031224"/>
    <lineage>
        <taxon>Bacteria</taxon>
        <taxon>Pseudomonadati</taxon>
        <taxon>Bacteroidota</taxon>
        <taxon>Chitinophagia</taxon>
        <taxon>Chitinophagales</taxon>
        <taxon>Chitinophagaceae</taxon>
        <taxon>Chitinophaga</taxon>
    </lineage>
</organism>
<feature type="domain" description="NadR/Ttd14 AAA" evidence="1">
    <location>
        <begin position="3"/>
        <end position="159"/>
    </location>
</feature>
<dbReference type="Proteomes" id="UP000468388">
    <property type="component" value="Unassembled WGS sequence"/>
</dbReference>
<comment type="caution">
    <text evidence="2">The sequence shown here is derived from an EMBL/GenBank/DDBJ whole genome shotgun (WGS) entry which is preliminary data.</text>
</comment>
<name>A0A6N8JB02_9BACT</name>
<dbReference type="EMBL" id="WRXO01000005">
    <property type="protein sequence ID" value="MVT42465.1"/>
    <property type="molecule type" value="Genomic_DNA"/>
</dbReference>
<dbReference type="AlphaFoldDB" id="A0A6N8JB02"/>
<dbReference type="Gene3D" id="3.40.50.300">
    <property type="entry name" value="P-loop containing nucleotide triphosphate hydrolases"/>
    <property type="match status" value="1"/>
</dbReference>
<dbReference type="RefSeq" id="WP_157301098.1">
    <property type="nucleotide sequence ID" value="NZ_BAAAZB010000002.1"/>
</dbReference>
<proteinExistence type="predicted"/>
<accession>A0A6N8JB02</accession>
<dbReference type="InterPro" id="IPR027417">
    <property type="entry name" value="P-loop_NTPase"/>
</dbReference>
<dbReference type="SUPFAM" id="SSF52540">
    <property type="entry name" value="P-loop containing nucleoside triphosphate hydrolases"/>
    <property type="match status" value="1"/>
</dbReference>
<evidence type="ECO:0000313" key="3">
    <source>
        <dbReference type="Proteomes" id="UP000468388"/>
    </source>
</evidence>
<dbReference type="PANTHER" id="PTHR37512">
    <property type="entry name" value="TRIFUNCTIONAL NAD BIOSYNTHESIS/REGULATOR PROTEIN NADR"/>
    <property type="match status" value="1"/>
</dbReference>